<protein>
    <submittedName>
        <fullName evidence="2">Uncharacterized protein</fullName>
    </submittedName>
</protein>
<feature type="region of interest" description="Disordered" evidence="1">
    <location>
        <begin position="1"/>
        <end position="20"/>
    </location>
</feature>
<proteinExistence type="predicted"/>
<keyword evidence="3" id="KW-1185">Reference proteome</keyword>
<evidence type="ECO:0000313" key="3">
    <source>
        <dbReference type="Proteomes" id="UP000054783"/>
    </source>
</evidence>
<gene>
    <name evidence="2" type="ORF">T12_10267</name>
</gene>
<dbReference type="Proteomes" id="UP000054783">
    <property type="component" value="Unassembled WGS sequence"/>
</dbReference>
<reference evidence="2 3" key="1">
    <citation type="submission" date="2015-01" db="EMBL/GenBank/DDBJ databases">
        <title>Evolution of Trichinella species and genotypes.</title>
        <authorList>
            <person name="Korhonen P.K."/>
            <person name="Edoardo P."/>
            <person name="Giuseppe L.R."/>
            <person name="Gasser R.B."/>
        </authorList>
    </citation>
    <scope>NUCLEOTIDE SEQUENCE [LARGE SCALE GENOMIC DNA]</scope>
    <source>
        <strain evidence="2">ISS2496</strain>
    </source>
</reference>
<dbReference type="AlphaFoldDB" id="A0A0V0ZC78"/>
<accession>A0A0V0ZC78</accession>
<comment type="caution">
    <text evidence="2">The sequence shown here is derived from an EMBL/GenBank/DDBJ whole genome shotgun (WGS) entry which is preliminary data.</text>
</comment>
<evidence type="ECO:0000313" key="2">
    <source>
        <dbReference type="EMBL" id="KRY09963.1"/>
    </source>
</evidence>
<dbReference type="EMBL" id="JYDQ01000249">
    <property type="protein sequence ID" value="KRY09963.1"/>
    <property type="molecule type" value="Genomic_DNA"/>
</dbReference>
<organism evidence="2 3">
    <name type="scientific">Trichinella patagoniensis</name>
    <dbReference type="NCBI Taxonomy" id="990121"/>
    <lineage>
        <taxon>Eukaryota</taxon>
        <taxon>Metazoa</taxon>
        <taxon>Ecdysozoa</taxon>
        <taxon>Nematoda</taxon>
        <taxon>Enoplea</taxon>
        <taxon>Dorylaimia</taxon>
        <taxon>Trichinellida</taxon>
        <taxon>Trichinellidae</taxon>
        <taxon>Trichinella</taxon>
    </lineage>
</organism>
<evidence type="ECO:0000256" key="1">
    <source>
        <dbReference type="SAM" id="MobiDB-lite"/>
    </source>
</evidence>
<feature type="compositionally biased region" description="Polar residues" evidence="1">
    <location>
        <begin position="1"/>
        <end position="13"/>
    </location>
</feature>
<name>A0A0V0ZC78_9BILA</name>
<sequence>MISSSAHCSARNQTDPHEMLQKRAKCEIKHPHQLQQTVRIRKHEHKKCENVQERCITSRFRFKQCLYTLKMRKAQIPIL</sequence>